<name>A0A2K9Z804_RHILE</name>
<evidence type="ECO:0000313" key="3">
    <source>
        <dbReference type="Proteomes" id="UP000238523"/>
    </source>
</evidence>
<organism evidence="2 3">
    <name type="scientific">Rhizobium leguminosarum</name>
    <dbReference type="NCBI Taxonomy" id="384"/>
    <lineage>
        <taxon>Bacteria</taxon>
        <taxon>Pseudomonadati</taxon>
        <taxon>Pseudomonadota</taxon>
        <taxon>Alphaproteobacteria</taxon>
        <taxon>Hyphomicrobiales</taxon>
        <taxon>Rhizobiaceae</taxon>
        <taxon>Rhizobium/Agrobacterium group</taxon>
        <taxon>Rhizobium</taxon>
    </lineage>
</organism>
<reference evidence="2 3" key="1">
    <citation type="submission" date="2017-11" db="EMBL/GenBank/DDBJ databases">
        <title>Complete genome of Rhizobium leguminosarum Norway, an ineffective micro-symbiont.</title>
        <authorList>
            <person name="Hoffrichter A."/>
            <person name="Liang J."/>
            <person name="Brachmann A."/>
            <person name="Marin M."/>
        </authorList>
    </citation>
    <scope>NUCLEOTIDE SEQUENCE [LARGE SCALE GENOMIC DNA]</scope>
    <source>
        <strain evidence="2 3">Norway</strain>
    </source>
</reference>
<sequence>MDAVKRPKLKDFVIPVLLIEAKDPPDPRRSFSSYAGAVSRPADVPSDDARPQEKAGPGGALSKGAGQKSRVAYPWHSPSAAYR</sequence>
<gene>
    <name evidence="2" type="ORF">CUJ84_Chr004051</name>
</gene>
<dbReference type="EMBL" id="CP025012">
    <property type="protein sequence ID" value="AUW44374.1"/>
    <property type="molecule type" value="Genomic_DNA"/>
</dbReference>
<evidence type="ECO:0000256" key="1">
    <source>
        <dbReference type="SAM" id="MobiDB-lite"/>
    </source>
</evidence>
<dbReference type="Proteomes" id="UP000238523">
    <property type="component" value="Chromosome"/>
</dbReference>
<evidence type="ECO:0000313" key="2">
    <source>
        <dbReference type="EMBL" id="AUW44374.1"/>
    </source>
</evidence>
<feature type="region of interest" description="Disordered" evidence="1">
    <location>
        <begin position="22"/>
        <end position="83"/>
    </location>
</feature>
<protein>
    <submittedName>
        <fullName evidence="2">Uncharacterized protein</fullName>
    </submittedName>
</protein>
<dbReference type="AlphaFoldDB" id="A0A2K9Z804"/>
<proteinExistence type="predicted"/>
<accession>A0A2K9Z804</accession>